<proteinExistence type="predicted"/>
<dbReference type="GO" id="GO:0005829">
    <property type="term" value="C:cytosol"/>
    <property type="evidence" value="ECO:0007669"/>
    <property type="project" value="TreeGrafter"/>
</dbReference>
<evidence type="ECO:0000256" key="3">
    <source>
        <dbReference type="ARBA" id="ARBA00023033"/>
    </source>
</evidence>
<evidence type="ECO:0000256" key="1">
    <source>
        <dbReference type="ARBA" id="ARBA00022630"/>
    </source>
</evidence>
<dbReference type="SUPFAM" id="SSF51679">
    <property type="entry name" value="Bacterial luciferase-like"/>
    <property type="match status" value="1"/>
</dbReference>
<keyword evidence="3" id="KW-0503">Monooxygenase</keyword>
<protein>
    <submittedName>
        <fullName evidence="6">Unannotated protein</fullName>
    </submittedName>
</protein>
<evidence type="ECO:0000313" key="5">
    <source>
        <dbReference type="EMBL" id="CAB4949469.1"/>
    </source>
</evidence>
<dbReference type="GO" id="GO:0004497">
    <property type="term" value="F:monooxygenase activity"/>
    <property type="evidence" value="ECO:0007669"/>
    <property type="project" value="UniProtKB-KW"/>
</dbReference>
<dbReference type="Pfam" id="PF00296">
    <property type="entry name" value="Bac_luciferase"/>
    <property type="match status" value="1"/>
</dbReference>
<dbReference type="Gene3D" id="3.20.20.30">
    <property type="entry name" value="Luciferase-like domain"/>
    <property type="match status" value="1"/>
</dbReference>
<evidence type="ECO:0000256" key="2">
    <source>
        <dbReference type="ARBA" id="ARBA00023002"/>
    </source>
</evidence>
<dbReference type="EMBL" id="CAFBPU010000006">
    <property type="protein sequence ID" value="CAB5024098.1"/>
    <property type="molecule type" value="Genomic_DNA"/>
</dbReference>
<keyword evidence="1" id="KW-0285">Flavoprotein</keyword>
<sequence>MSSTYPPVKFGAFFGPFHKVGLDPTLALKQDLELIEHMDRLGFAEAWVGEHHSGGVEIVASPEIMVAAAAARTSRIKLGLGVISLPYHHPFMVADRVVLLDHLTEGRVIFGAGPGQLTDDCRIIGINPMDNRRKLEQALDVIIRLFDGQTVQETTDWYTVDGYLQLAPFSDIEIAVTGAWSPTGPSLAGRYGTGLLSLGATTPAGLELLASHWKVVEEQAAISGRPVSRDSWRLLQLTHIAETEEQALADVADRLLTMNNYMAQISPAAVEYESVESLVRDTNASGGGLIGTPEMLVAHIKRLQEKSGGFGRYLMLQGDWATQEATKRSYQLIAEEVVPYFNGSLRSRERGYSEVLSSNLAGAQATTAAVNAAREQFDAKHASTS</sequence>
<feature type="domain" description="Luciferase-like" evidence="4">
    <location>
        <begin position="9"/>
        <end position="305"/>
    </location>
</feature>
<organism evidence="6">
    <name type="scientific">freshwater metagenome</name>
    <dbReference type="NCBI Taxonomy" id="449393"/>
    <lineage>
        <taxon>unclassified sequences</taxon>
        <taxon>metagenomes</taxon>
        <taxon>ecological metagenomes</taxon>
    </lineage>
</organism>
<evidence type="ECO:0000259" key="4">
    <source>
        <dbReference type="Pfam" id="PF00296"/>
    </source>
</evidence>
<keyword evidence="2" id="KW-0560">Oxidoreductase</keyword>
<dbReference type="EMBL" id="CAFBND010000069">
    <property type="protein sequence ID" value="CAB4949469.1"/>
    <property type="molecule type" value="Genomic_DNA"/>
</dbReference>
<accession>A0A6J7R5T7</accession>
<dbReference type="InterPro" id="IPR050766">
    <property type="entry name" value="Bact_Lucif_Oxidored"/>
</dbReference>
<name>A0A6J7R5T7_9ZZZZ</name>
<gene>
    <name evidence="5" type="ORF">UFOPK3752_01561</name>
    <name evidence="6" type="ORF">UFOPK4150_00421</name>
</gene>
<reference evidence="6" key="1">
    <citation type="submission" date="2020-05" db="EMBL/GenBank/DDBJ databases">
        <authorList>
            <person name="Chiriac C."/>
            <person name="Salcher M."/>
            <person name="Ghai R."/>
            <person name="Kavagutti S V."/>
        </authorList>
    </citation>
    <scope>NUCLEOTIDE SEQUENCE</scope>
</reference>
<dbReference type="GO" id="GO:0016705">
    <property type="term" value="F:oxidoreductase activity, acting on paired donors, with incorporation or reduction of molecular oxygen"/>
    <property type="evidence" value="ECO:0007669"/>
    <property type="project" value="InterPro"/>
</dbReference>
<dbReference type="InterPro" id="IPR011251">
    <property type="entry name" value="Luciferase-like_dom"/>
</dbReference>
<evidence type="ECO:0000313" key="6">
    <source>
        <dbReference type="EMBL" id="CAB5024098.1"/>
    </source>
</evidence>
<dbReference type="AlphaFoldDB" id="A0A6J7R5T7"/>
<dbReference type="PANTHER" id="PTHR30137:SF16">
    <property type="entry name" value="BLL0895 PROTEIN"/>
    <property type="match status" value="1"/>
</dbReference>
<dbReference type="PANTHER" id="PTHR30137">
    <property type="entry name" value="LUCIFERASE-LIKE MONOOXYGENASE"/>
    <property type="match status" value="1"/>
</dbReference>
<dbReference type="InterPro" id="IPR036661">
    <property type="entry name" value="Luciferase-like_sf"/>
</dbReference>